<accession>A0ABY9WTG3</accession>
<dbReference type="SUPFAM" id="SSF51215">
    <property type="entry name" value="Regulatory protein AraC"/>
    <property type="match status" value="1"/>
</dbReference>
<evidence type="ECO:0000256" key="1">
    <source>
        <dbReference type="ARBA" id="ARBA00023015"/>
    </source>
</evidence>
<keyword evidence="1" id="KW-0805">Transcription regulation</keyword>
<dbReference type="Pfam" id="PF12833">
    <property type="entry name" value="HTH_18"/>
    <property type="match status" value="1"/>
</dbReference>
<dbReference type="InterPro" id="IPR009057">
    <property type="entry name" value="Homeodomain-like_sf"/>
</dbReference>
<evidence type="ECO:0000313" key="6">
    <source>
        <dbReference type="EMBL" id="WNG47079.1"/>
    </source>
</evidence>
<keyword evidence="3" id="KW-0010">Activator</keyword>
<dbReference type="InterPro" id="IPR032783">
    <property type="entry name" value="AraC_lig"/>
</dbReference>
<evidence type="ECO:0000256" key="3">
    <source>
        <dbReference type="ARBA" id="ARBA00023159"/>
    </source>
</evidence>
<dbReference type="Gene3D" id="1.10.10.60">
    <property type="entry name" value="Homeodomain-like"/>
    <property type="match status" value="2"/>
</dbReference>
<dbReference type="InterPro" id="IPR020449">
    <property type="entry name" value="Tscrpt_reg_AraC-type_HTH"/>
</dbReference>
<proteinExistence type="predicted"/>
<dbReference type="RefSeq" id="WP_395824228.1">
    <property type="nucleotide sequence ID" value="NZ_CP043494.1"/>
</dbReference>
<sequence length="330" mass="35135">MASSPKELTDRPSPGDEPITDVLADVLDTMRLTTLMHGRFDLYAPWGIQFPGGPAAHIVVIARGGARLEVEGIEGAIVLSAGDLVLLPHGGGHTLRDAEGSPLHILGKGECQRSHGRGPIRLGGSGARTALVAGSFRLGAAPRTLLFEGLPRVIQVAADSPETSPSLTAIVQLLISESASSSPGATVIMSRLADILLVQAIRTHIAAGQCREHGLCALADPQIRKALSLIHERPAEPWTVESLATAVALSRSGFAARFSALVGEPPLEYLARWRMTKAAQFLRESELSLSEVAVTVGYQNEASFNRAFKRWEGIAPGAYRRQNERTRALG</sequence>
<dbReference type="InterPro" id="IPR018062">
    <property type="entry name" value="HTH_AraC-typ_CS"/>
</dbReference>
<dbReference type="InterPro" id="IPR018060">
    <property type="entry name" value="HTH_AraC"/>
</dbReference>
<gene>
    <name evidence="6" type="ORF">F0U60_25335</name>
</gene>
<dbReference type="Pfam" id="PF12852">
    <property type="entry name" value="Cupin_6"/>
    <property type="match status" value="1"/>
</dbReference>
<dbReference type="PROSITE" id="PS01124">
    <property type="entry name" value="HTH_ARAC_FAMILY_2"/>
    <property type="match status" value="1"/>
</dbReference>
<evidence type="ECO:0000256" key="2">
    <source>
        <dbReference type="ARBA" id="ARBA00023125"/>
    </source>
</evidence>
<dbReference type="PRINTS" id="PR00032">
    <property type="entry name" value="HTHARAC"/>
</dbReference>
<keyword evidence="2" id="KW-0238">DNA-binding</keyword>
<dbReference type="InterPro" id="IPR050204">
    <property type="entry name" value="AraC_XylS_family_regulators"/>
</dbReference>
<protein>
    <submittedName>
        <fullName evidence="6">AraC family transcriptional regulator</fullName>
    </submittedName>
</protein>
<name>A0ABY9WTG3_9BACT</name>
<dbReference type="PANTHER" id="PTHR46796">
    <property type="entry name" value="HTH-TYPE TRANSCRIPTIONAL ACTIVATOR RHAS-RELATED"/>
    <property type="match status" value="1"/>
</dbReference>
<dbReference type="PROSITE" id="PS00041">
    <property type="entry name" value="HTH_ARAC_FAMILY_1"/>
    <property type="match status" value="1"/>
</dbReference>
<evidence type="ECO:0000259" key="5">
    <source>
        <dbReference type="PROSITE" id="PS01124"/>
    </source>
</evidence>
<keyword evidence="7" id="KW-1185">Reference proteome</keyword>
<reference evidence="6 7" key="1">
    <citation type="submission" date="2019-08" db="EMBL/GenBank/DDBJ databases">
        <title>Archangium and Cystobacter genomes.</title>
        <authorList>
            <person name="Chen I.-C.K."/>
            <person name="Wielgoss S."/>
        </authorList>
    </citation>
    <scope>NUCLEOTIDE SEQUENCE [LARGE SCALE GENOMIC DNA]</scope>
    <source>
        <strain evidence="6 7">Cbm 6</strain>
    </source>
</reference>
<dbReference type="EMBL" id="CP043494">
    <property type="protein sequence ID" value="WNG47079.1"/>
    <property type="molecule type" value="Genomic_DNA"/>
</dbReference>
<keyword evidence="4" id="KW-0804">Transcription</keyword>
<dbReference type="SUPFAM" id="SSF46689">
    <property type="entry name" value="Homeodomain-like"/>
    <property type="match status" value="2"/>
</dbReference>
<dbReference type="InterPro" id="IPR037923">
    <property type="entry name" value="HTH-like"/>
</dbReference>
<dbReference type="Proteomes" id="UP001611383">
    <property type="component" value="Chromosome"/>
</dbReference>
<feature type="domain" description="HTH araC/xylS-type" evidence="5">
    <location>
        <begin position="224"/>
        <end position="322"/>
    </location>
</feature>
<organism evidence="6 7">
    <name type="scientific">Archangium minus</name>
    <dbReference type="NCBI Taxonomy" id="83450"/>
    <lineage>
        <taxon>Bacteria</taxon>
        <taxon>Pseudomonadati</taxon>
        <taxon>Myxococcota</taxon>
        <taxon>Myxococcia</taxon>
        <taxon>Myxococcales</taxon>
        <taxon>Cystobacterineae</taxon>
        <taxon>Archangiaceae</taxon>
        <taxon>Archangium</taxon>
    </lineage>
</organism>
<dbReference type="PANTHER" id="PTHR46796:SF7">
    <property type="entry name" value="ARAC FAMILY TRANSCRIPTIONAL REGULATOR"/>
    <property type="match status" value="1"/>
</dbReference>
<dbReference type="SMART" id="SM00342">
    <property type="entry name" value="HTH_ARAC"/>
    <property type="match status" value="1"/>
</dbReference>
<evidence type="ECO:0000256" key="4">
    <source>
        <dbReference type="ARBA" id="ARBA00023163"/>
    </source>
</evidence>
<evidence type="ECO:0000313" key="7">
    <source>
        <dbReference type="Proteomes" id="UP001611383"/>
    </source>
</evidence>